<comment type="caution">
    <text evidence="1">The sequence shown here is derived from an EMBL/GenBank/DDBJ whole genome shotgun (WGS) entry which is preliminary data.</text>
</comment>
<dbReference type="Proteomes" id="UP001341840">
    <property type="component" value="Unassembled WGS sequence"/>
</dbReference>
<reference evidence="1 2" key="1">
    <citation type="journal article" date="2023" name="Plants (Basel)">
        <title>Bridging the Gap: Combining Genomics and Transcriptomics Approaches to Understand Stylosanthes scabra, an Orphan Legume from the Brazilian Caatinga.</title>
        <authorList>
            <person name="Ferreira-Neto J.R.C."/>
            <person name="da Silva M.D."/>
            <person name="Binneck E."/>
            <person name="de Melo N.F."/>
            <person name="da Silva R.H."/>
            <person name="de Melo A.L.T.M."/>
            <person name="Pandolfi V."/>
            <person name="Bustamante F.O."/>
            <person name="Brasileiro-Vidal A.C."/>
            <person name="Benko-Iseppon A.M."/>
        </authorList>
    </citation>
    <scope>NUCLEOTIDE SEQUENCE [LARGE SCALE GENOMIC DNA]</scope>
    <source>
        <tissue evidence="1">Leaves</tissue>
    </source>
</reference>
<proteinExistence type="predicted"/>
<accession>A0ABU6QMT6</accession>
<organism evidence="1 2">
    <name type="scientific">Stylosanthes scabra</name>
    <dbReference type="NCBI Taxonomy" id="79078"/>
    <lineage>
        <taxon>Eukaryota</taxon>
        <taxon>Viridiplantae</taxon>
        <taxon>Streptophyta</taxon>
        <taxon>Embryophyta</taxon>
        <taxon>Tracheophyta</taxon>
        <taxon>Spermatophyta</taxon>
        <taxon>Magnoliopsida</taxon>
        <taxon>eudicotyledons</taxon>
        <taxon>Gunneridae</taxon>
        <taxon>Pentapetalae</taxon>
        <taxon>rosids</taxon>
        <taxon>fabids</taxon>
        <taxon>Fabales</taxon>
        <taxon>Fabaceae</taxon>
        <taxon>Papilionoideae</taxon>
        <taxon>50 kb inversion clade</taxon>
        <taxon>dalbergioids sensu lato</taxon>
        <taxon>Dalbergieae</taxon>
        <taxon>Pterocarpus clade</taxon>
        <taxon>Stylosanthes</taxon>
    </lineage>
</organism>
<evidence type="ECO:0000313" key="2">
    <source>
        <dbReference type="Proteomes" id="UP001341840"/>
    </source>
</evidence>
<sequence length="142" mass="16394">MRSVFENPSDFTTYSSIQMDRDMQILGSCNGLICFGLMRKRKRKRKGLLHLESIRLWNPCTRSASDWLKLEGQKGSNSWKSIIQDPLSYEPKAAIGTFVKGTLNWAAHARSNVSKWVILSFDLAKNRFLPLSLPDLDLEWMW</sequence>
<protein>
    <submittedName>
        <fullName evidence="1">Uncharacterized protein</fullName>
    </submittedName>
</protein>
<keyword evidence="2" id="KW-1185">Reference proteome</keyword>
<name>A0ABU6QMT6_9FABA</name>
<dbReference type="EMBL" id="JASCZI010000628">
    <property type="protein sequence ID" value="MED6112746.1"/>
    <property type="molecule type" value="Genomic_DNA"/>
</dbReference>
<evidence type="ECO:0000313" key="1">
    <source>
        <dbReference type="EMBL" id="MED6112746.1"/>
    </source>
</evidence>
<gene>
    <name evidence="1" type="ORF">PIB30_064429</name>
</gene>